<proteinExistence type="predicted"/>
<sequence length="50" mass="5720">MYINFFNIFFSLAEGSDCTMLHPHGFLPELTVLLQLKCSQSTQITNLLNK</sequence>
<dbReference type="EMBL" id="CP001108">
    <property type="protein sequence ID" value="ACF45588.1"/>
    <property type="molecule type" value="Genomic_DNA"/>
</dbReference>
<evidence type="ECO:0000313" key="2">
    <source>
        <dbReference type="Proteomes" id="UP000002725"/>
    </source>
</evidence>
<evidence type="ECO:0000313" key="1">
    <source>
        <dbReference type="EMBL" id="ACF45588.1"/>
    </source>
</evidence>
<keyword evidence="2" id="KW-1185">Reference proteome</keyword>
<accession>B4S5J1</accession>
<dbReference type="KEGG" id="paa:Paes_0532"/>
<dbReference type="AlphaFoldDB" id="B4S5J1"/>
<gene>
    <name evidence="1" type="ordered locus">Paes_0532</name>
</gene>
<protein>
    <submittedName>
        <fullName evidence="1">Uncharacterized protein</fullName>
    </submittedName>
</protein>
<dbReference type="STRING" id="290512.Paes_0532"/>
<name>B4S5J1_PROA2</name>
<organism evidence="1 2">
    <name type="scientific">Prosthecochloris aestuarii (strain DSM 271 / SK 413)</name>
    <dbReference type="NCBI Taxonomy" id="290512"/>
    <lineage>
        <taxon>Bacteria</taxon>
        <taxon>Pseudomonadati</taxon>
        <taxon>Chlorobiota</taxon>
        <taxon>Chlorobiia</taxon>
        <taxon>Chlorobiales</taxon>
        <taxon>Chlorobiaceae</taxon>
        <taxon>Prosthecochloris</taxon>
    </lineage>
</organism>
<dbReference type="HOGENOM" id="CLU_3121371_0_0_10"/>
<reference evidence="1" key="1">
    <citation type="submission" date="2008-06" db="EMBL/GenBank/DDBJ databases">
        <title>Complete sequence of chromosome of Prosthecochloris aestuarii DSM 271.</title>
        <authorList>
            <consortium name="US DOE Joint Genome Institute"/>
            <person name="Lucas S."/>
            <person name="Copeland A."/>
            <person name="Lapidus A."/>
            <person name="Glavina del Rio T."/>
            <person name="Dalin E."/>
            <person name="Tice H."/>
            <person name="Bruce D."/>
            <person name="Goodwin L."/>
            <person name="Pitluck S."/>
            <person name="Schmutz J."/>
            <person name="Larimer F."/>
            <person name="Land M."/>
            <person name="Hauser L."/>
            <person name="Kyrpides N."/>
            <person name="Anderson I."/>
            <person name="Liu Z."/>
            <person name="Li T."/>
            <person name="Zhao F."/>
            <person name="Overmann J."/>
            <person name="Bryant D.A."/>
            <person name="Richardson P."/>
        </authorList>
    </citation>
    <scope>NUCLEOTIDE SEQUENCE [LARGE SCALE GENOMIC DNA]</scope>
    <source>
        <strain evidence="1">DSM 271</strain>
    </source>
</reference>
<dbReference type="Proteomes" id="UP000002725">
    <property type="component" value="Chromosome"/>
</dbReference>